<keyword evidence="6" id="KW-0812">Transmembrane</keyword>
<dbReference type="GO" id="GO:0006935">
    <property type="term" value="P:chemotaxis"/>
    <property type="evidence" value="ECO:0007669"/>
    <property type="project" value="UniProtKB-KW"/>
</dbReference>
<feature type="coiled-coil region" evidence="4">
    <location>
        <begin position="456"/>
        <end position="483"/>
    </location>
</feature>
<dbReference type="OrthoDB" id="5292010at2"/>
<protein>
    <submittedName>
        <fullName evidence="9">Methyl-accepting chemotaxis protein II</fullName>
    </submittedName>
</protein>
<dbReference type="AlphaFoldDB" id="A0A1S1HLT8"/>
<evidence type="ECO:0000256" key="2">
    <source>
        <dbReference type="ARBA" id="ARBA00029447"/>
    </source>
</evidence>
<feature type="domain" description="Methyl-accepting transducer" evidence="7">
    <location>
        <begin position="329"/>
        <end position="558"/>
    </location>
</feature>
<dbReference type="SMART" id="SM00283">
    <property type="entry name" value="MA"/>
    <property type="match status" value="1"/>
</dbReference>
<name>A0A1S1HLT8_9SPHN</name>
<dbReference type="GO" id="GO:0016020">
    <property type="term" value="C:membrane"/>
    <property type="evidence" value="ECO:0007669"/>
    <property type="project" value="InterPro"/>
</dbReference>
<keyword evidence="3" id="KW-0807">Transducer</keyword>
<dbReference type="InterPro" id="IPR024478">
    <property type="entry name" value="HlyB_4HB_MCP"/>
</dbReference>
<feature type="domain" description="HAMP" evidence="8">
    <location>
        <begin position="213"/>
        <end position="265"/>
    </location>
</feature>
<dbReference type="PROSITE" id="PS50885">
    <property type="entry name" value="HAMP"/>
    <property type="match status" value="2"/>
</dbReference>
<feature type="transmembrane region" description="Helical" evidence="6">
    <location>
        <begin position="15"/>
        <end position="35"/>
    </location>
</feature>
<feature type="domain" description="HAMP" evidence="8">
    <location>
        <begin position="281"/>
        <end position="324"/>
    </location>
</feature>
<feature type="region of interest" description="Disordered" evidence="5">
    <location>
        <begin position="575"/>
        <end position="608"/>
    </location>
</feature>
<dbReference type="Gene3D" id="1.10.287.950">
    <property type="entry name" value="Methyl-accepting chemotaxis protein"/>
    <property type="match status" value="1"/>
</dbReference>
<accession>A0A1S1HLT8</accession>
<evidence type="ECO:0000256" key="3">
    <source>
        <dbReference type="PROSITE-ProRule" id="PRU00284"/>
    </source>
</evidence>
<dbReference type="Pfam" id="PF00672">
    <property type="entry name" value="HAMP"/>
    <property type="match status" value="1"/>
</dbReference>
<keyword evidence="10" id="KW-1185">Reference proteome</keyword>
<gene>
    <name evidence="9" type="primary">tar</name>
    <name evidence="9" type="ORF">BHE75_03498</name>
</gene>
<dbReference type="InterPro" id="IPR003660">
    <property type="entry name" value="HAMP_dom"/>
</dbReference>
<evidence type="ECO:0000256" key="5">
    <source>
        <dbReference type="SAM" id="MobiDB-lite"/>
    </source>
</evidence>
<dbReference type="GO" id="GO:0007165">
    <property type="term" value="P:signal transduction"/>
    <property type="evidence" value="ECO:0007669"/>
    <property type="project" value="UniProtKB-KW"/>
</dbReference>
<dbReference type="InterPro" id="IPR051310">
    <property type="entry name" value="MCP_chemotaxis"/>
</dbReference>
<evidence type="ECO:0000256" key="1">
    <source>
        <dbReference type="ARBA" id="ARBA00022500"/>
    </source>
</evidence>
<evidence type="ECO:0000259" key="7">
    <source>
        <dbReference type="PROSITE" id="PS50111"/>
    </source>
</evidence>
<keyword evidence="6" id="KW-0472">Membrane</keyword>
<dbReference type="PROSITE" id="PS50111">
    <property type="entry name" value="CHEMOTAXIS_TRANSDUC_2"/>
    <property type="match status" value="1"/>
</dbReference>
<evidence type="ECO:0000313" key="10">
    <source>
        <dbReference type="Proteomes" id="UP000179467"/>
    </source>
</evidence>
<feature type="compositionally biased region" description="Low complexity" evidence="5">
    <location>
        <begin position="577"/>
        <end position="601"/>
    </location>
</feature>
<proteinExistence type="inferred from homology"/>
<keyword evidence="6" id="KW-1133">Transmembrane helix</keyword>
<organism evidence="9 10">
    <name type="scientific">Edaphosphingomonas haloaromaticamans</name>
    <dbReference type="NCBI Taxonomy" id="653954"/>
    <lineage>
        <taxon>Bacteria</taxon>
        <taxon>Pseudomonadati</taxon>
        <taxon>Pseudomonadota</taxon>
        <taxon>Alphaproteobacteria</taxon>
        <taxon>Sphingomonadales</taxon>
        <taxon>Rhizorhabdaceae</taxon>
        <taxon>Edaphosphingomonas</taxon>
    </lineage>
</organism>
<evidence type="ECO:0000256" key="4">
    <source>
        <dbReference type="SAM" id="Coils"/>
    </source>
</evidence>
<evidence type="ECO:0000256" key="6">
    <source>
        <dbReference type="SAM" id="Phobius"/>
    </source>
</evidence>
<evidence type="ECO:0000259" key="8">
    <source>
        <dbReference type="PROSITE" id="PS50885"/>
    </source>
</evidence>
<dbReference type="SMART" id="SM00304">
    <property type="entry name" value="HAMP"/>
    <property type="match status" value="2"/>
</dbReference>
<comment type="caution">
    <text evidence="9">The sequence shown here is derived from an EMBL/GenBank/DDBJ whole genome shotgun (WGS) entry which is preliminary data.</text>
</comment>
<dbReference type="Pfam" id="PF00015">
    <property type="entry name" value="MCPsignal"/>
    <property type="match status" value="1"/>
</dbReference>
<dbReference type="InterPro" id="IPR004089">
    <property type="entry name" value="MCPsignal_dom"/>
</dbReference>
<reference evidence="9 10" key="1">
    <citation type="submission" date="2016-09" db="EMBL/GenBank/DDBJ databases">
        <title>Metabolic pathway, cell adaptation mechanisms and a novel monoxygenase revealed through proteogenomic-transcription analysis of a Sphingomonas haloaromaticamans strain degrading the fungicide ortho-phenylphenol.</title>
        <authorList>
            <person name="Perruchon C."/>
            <person name="Papadopoulou E.S."/>
            <person name="Rousidou C."/>
            <person name="Vasileiadis S."/>
            <person name="Tanou G."/>
            <person name="Amoutzias G."/>
            <person name="Molassiotis A."/>
            <person name="Karpouzas D.G."/>
        </authorList>
    </citation>
    <scope>NUCLEOTIDE SEQUENCE [LARGE SCALE GENOMIC DNA]</scope>
    <source>
        <strain evidence="9 10">P3</strain>
    </source>
</reference>
<dbReference type="EMBL" id="MIPT01000001">
    <property type="protein sequence ID" value="OHT21490.1"/>
    <property type="molecule type" value="Genomic_DNA"/>
</dbReference>
<dbReference type="PANTHER" id="PTHR43531">
    <property type="entry name" value="PROTEIN ICFG"/>
    <property type="match status" value="1"/>
</dbReference>
<dbReference type="PANTHER" id="PTHR43531:SF11">
    <property type="entry name" value="METHYL-ACCEPTING CHEMOTAXIS PROTEIN 3"/>
    <property type="match status" value="1"/>
</dbReference>
<keyword evidence="1" id="KW-0145">Chemotaxis</keyword>
<dbReference type="RefSeq" id="WP_084653275.1">
    <property type="nucleotide sequence ID" value="NZ_MIPT01000001.1"/>
</dbReference>
<dbReference type="Proteomes" id="UP000179467">
    <property type="component" value="Unassembled WGS sequence"/>
</dbReference>
<dbReference type="SUPFAM" id="SSF58104">
    <property type="entry name" value="Methyl-accepting chemotaxis protein (MCP) signaling domain"/>
    <property type="match status" value="1"/>
</dbReference>
<feature type="transmembrane region" description="Helical" evidence="6">
    <location>
        <begin position="189"/>
        <end position="211"/>
    </location>
</feature>
<dbReference type="Gene3D" id="1.10.8.500">
    <property type="entry name" value="HAMP domain in histidine kinase"/>
    <property type="match status" value="1"/>
</dbReference>
<comment type="similarity">
    <text evidence="2">Belongs to the methyl-accepting chemotaxis (MCP) protein family.</text>
</comment>
<sequence length="640" mass="67182">MQDALNNWRLPRKMLVAFALIAVFVVALGAAGLIANRHLSKIADEHVTSGIASVDALSDVRGYVREYRILMYSHVTSVSAAEMASLDDRIAKNKEKIDAALGKFAAAAGEEFTADVANIRAVLTRLEQVNARVVAFSRQDKDAEALALLKADGKEASHAAIDATRAVMDKTVALANARGEDGNKFSDNALIFMSVMVFFSLGALAIIWNLLNKTVSRPMAELTSVTTALAEGRQANVPHRDRSDELGEIAKAVELFRLAAVARAEADRKLAEEQKLVTATLGEGLAALAEGDLTAEVTAEFPAPVASLKTNFNDAIARLREMIGAVSVSAAGIRTGSQEIAQASEDLARRTEGNAASLEETSAALAQIDDRLKTSASASAQTVARADEALATVAGGRAVAEEAVQAMERVSHSAKGIDQVIEGVDKIAFQTRVLAMNAAVEAGRAGDAGRGFAVVADLVSALAMRAEEEAKRARDQLTVTQTDIVSAVDAVQRVDNALENISGGVGEVHGLLGQMAEDNQAQSSAISQISVAISTMDQSTQQNAAMVEQTSAAARNLTTEVTSLAEQAALFRVDNGRPQARRAATAPASAPVAKAAPAKPKAAPKRNQAYVSPVKALPVPAMANAAARLNGTNNEDWSDF</sequence>
<evidence type="ECO:0000313" key="9">
    <source>
        <dbReference type="EMBL" id="OHT21490.1"/>
    </source>
</evidence>
<keyword evidence="4" id="KW-0175">Coiled coil</keyword>
<dbReference type="Pfam" id="PF12729">
    <property type="entry name" value="4HB_MCP_1"/>
    <property type="match status" value="1"/>
</dbReference>